<sequence>MAGLQYSFFPTDFFYPRASTPATSLVVANPKMEITQKRDGLVVNDETRAPLSLLIREKTNNQSRFDTQTWKTMKKKPLCNEDDM</sequence>
<protein>
    <submittedName>
        <fullName evidence="3">Uncharacterized protein</fullName>
    </submittedName>
</protein>
<dbReference type="EMBL" id="GEVI01016460">
    <property type="protein sequence ID" value="JAU15860.1"/>
    <property type="molecule type" value="Transcribed_RNA"/>
</dbReference>
<proteinExistence type="predicted"/>
<dbReference type="EMBL" id="GEVL01023883">
    <property type="protein sequence ID" value="JAU53458.1"/>
    <property type="molecule type" value="Transcribed_RNA"/>
</dbReference>
<dbReference type="PANTHER" id="PTHR38223:SF4">
    <property type="match status" value="1"/>
</dbReference>
<gene>
    <name evidence="1" type="ORF">GA_TR16473_c0_g1_i1_g.52612</name>
    <name evidence="2" type="ORF">LC_TR17699_c0_g1_i1_g.60277</name>
    <name evidence="3" type="ORF">LE_TR11477_c0_g1_i1_g.37803</name>
</gene>
<reference evidence="3" key="1">
    <citation type="submission" date="2016-07" db="EMBL/GenBank/DDBJ databases">
        <title>De novo transcriptome assembly of four accessions of the metal hyperaccumulator plant Noccaea caerulescens.</title>
        <authorList>
            <person name="Blande D."/>
            <person name="Halimaa P."/>
            <person name="Tervahauta A.I."/>
            <person name="Aarts M.G."/>
            <person name="Karenlampi S.O."/>
        </authorList>
    </citation>
    <scope>NUCLEOTIDE SEQUENCE</scope>
</reference>
<evidence type="ECO:0000313" key="3">
    <source>
        <dbReference type="EMBL" id="JAU53458.1"/>
    </source>
</evidence>
<name>A0A1J3GB25_NOCCA</name>
<evidence type="ECO:0000313" key="1">
    <source>
        <dbReference type="EMBL" id="JAU15860.1"/>
    </source>
</evidence>
<dbReference type="AlphaFoldDB" id="A0A1J3GB25"/>
<dbReference type="PANTHER" id="PTHR38223">
    <property type="match status" value="1"/>
</dbReference>
<evidence type="ECO:0000313" key="2">
    <source>
        <dbReference type="EMBL" id="JAU51238.1"/>
    </source>
</evidence>
<dbReference type="EMBL" id="GEVK01001594">
    <property type="protein sequence ID" value="JAU51238.1"/>
    <property type="molecule type" value="Transcribed_RNA"/>
</dbReference>
<organism evidence="3">
    <name type="scientific">Noccaea caerulescens</name>
    <name type="common">Alpine penny-cress</name>
    <name type="synonym">Thlaspi caerulescens</name>
    <dbReference type="NCBI Taxonomy" id="107243"/>
    <lineage>
        <taxon>Eukaryota</taxon>
        <taxon>Viridiplantae</taxon>
        <taxon>Streptophyta</taxon>
        <taxon>Embryophyta</taxon>
        <taxon>Tracheophyta</taxon>
        <taxon>Spermatophyta</taxon>
        <taxon>Magnoliopsida</taxon>
        <taxon>eudicotyledons</taxon>
        <taxon>Gunneridae</taxon>
        <taxon>Pentapetalae</taxon>
        <taxon>rosids</taxon>
        <taxon>malvids</taxon>
        <taxon>Brassicales</taxon>
        <taxon>Brassicaceae</taxon>
        <taxon>Coluteocarpeae</taxon>
        <taxon>Noccaea</taxon>
    </lineage>
</organism>
<accession>A0A1J3GB25</accession>